<organism evidence="3 4">
    <name type="scientific">Prochlorothrix hollandica PCC 9006 = CALU 1027</name>
    <dbReference type="NCBI Taxonomy" id="317619"/>
    <lineage>
        <taxon>Bacteria</taxon>
        <taxon>Bacillati</taxon>
        <taxon>Cyanobacteriota</taxon>
        <taxon>Cyanophyceae</taxon>
        <taxon>Prochlorotrichales</taxon>
        <taxon>Prochlorotrichaceae</taxon>
        <taxon>Prochlorothrix</taxon>
    </lineage>
</organism>
<dbReference type="SUPFAM" id="SSF52540">
    <property type="entry name" value="P-loop containing nucleoside triphosphate hydrolases"/>
    <property type="match status" value="2"/>
</dbReference>
<comment type="caution">
    <text evidence="3">The sequence shown here is derived from an EMBL/GenBank/DDBJ whole genome shotgun (WGS) entry which is preliminary data.</text>
</comment>
<evidence type="ECO:0000259" key="2">
    <source>
        <dbReference type="SMART" id="SM00382"/>
    </source>
</evidence>
<evidence type="ECO:0000313" key="4">
    <source>
        <dbReference type="Proteomes" id="UP000034681"/>
    </source>
</evidence>
<comment type="similarity">
    <text evidence="1">Belongs to the arsA ATPase family.</text>
</comment>
<dbReference type="InterPro" id="IPR027541">
    <property type="entry name" value="Ars_ATPase"/>
</dbReference>
<dbReference type="PIRSF" id="PIRSF001327">
    <property type="entry name" value="Arsenical_pump-driving_ATPase"/>
    <property type="match status" value="1"/>
</dbReference>
<dbReference type="GO" id="GO:0015446">
    <property type="term" value="F:ATPase-coupled arsenite transmembrane transporter activity"/>
    <property type="evidence" value="ECO:0007669"/>
    <property type="project" value="InterPro"/>
</dbReference>
<dbReference type="GO" id="GO:0016887">
    <property type="term" value="F:ATP hydrolysis activity"/>
    <property type="evidence" value="ECO:0007669"/>
    <property type="project" value="InterPro"/>
</dbReference>
<keyword evidence="4" id="KW-1185">Reference proteome</keyword>
<dbReference type="InterPro" id="IPR016300">
    <property type="entry name" value="ATPase_ArsA/GET3"/>
</dbReference>
<dbReference type="EMBL" id="AJTX02000002">
    <property type="protein sequence ID" value="KKJ01027.1"/>
    <property type="molecule type" value="Genomic_DNA"/>
</dbReference>
<dbReference type="Gene3D" id="3.40.50.300">
    <property type="entry name" value="P-loop containing nucleotide triphosphate hydrolases"/>
    <property type="match status" value="2"/>
</dbReference>
<reference evidence="3" key="1">
    <citation type="submission" date="2012-04" db="EMBL/GenBank/DDBJ databases">
        <authorList>
            <person name="Borisov I.G."/>
            <person name="Ivanikova N.V."/>
            <person name="Pinevich A.V."/>
        </authorList>
    </citation>
    <scope>NUCLEOTIDE SEQUENCE</scope>
    <source>
        <strain evidence="3">CALU 1027</strain>
    </source>
</reference>
<dbReference type="RefSeq" id="WP_017713571.1">
    <property type="nucleotide sequence ID" value="NZ_KB235941.1"/>
</dbReference>
<dbReference type="SMART" id="SM00382">
    <property type="entry name" value="AAA"/>
    <property type="match status" value="2"/>
</dbReference>
<dbReference type="CDD" id="cd02035">
    <property type="entry name" value="ArsA"/>
    <property type="match status" value="2"/>
</dbReference>
<dbReference type="InterPro" id="IPR025723">
    <property type="entry name" value="ArsA/GET3_ATPase-like"/>
</dbReference>
<dbReference type="OrthoDB" id="9780677at2"/>
<name>A0A0M2Q350_PROHO</name>
<gene>
    <name evidence="3" type="ORF">PROH_00950</name>
</gene>
<dbReference type="AlphaFoldDB" id="A0A0M2Q350"/>
<dbReference type="GO" id="GO:0005524">
    <property type="term" value="F:ATP binding"/>
    <property type="evidence" value="ECO:0007669"/>
    <property type="project" value="InterPro"/>
</dbReference>
<evidence type="ECO:0000313" key="3">
    <source>
        <dbReference type="EMBL" id="KKJ01027.1"/>
    </source>
</evidence>
<dbReference type="Pfam" id="PF02374">
    <property type="entry name" value="ArsA_ATPase"/>
    <property type="match status" value="2"/>
</dbReference>
<dbReference type="eggNOG" id="COG0003">
    <property type="taxonomic scope" value="Bacteria"/>
</dbReference>
<proteinExistence type="inferred from homology"/>
<sequence length="643" mass="71046">MTPYDHLQLVLLSGKGGVGKTTLSCALARTWAHQFPQERILIISTDPAHSLGDVLLTPVTNTPQPLGDLPNLQTRALDAKSLLQDFKDRYGDTLELLLERGSFVDSDDLGPVWDLNWPGIDELMGILEIQRLLRESEADRVVVDMAPSGHSLNLLGLMDFLDQFLAALELFQDKHHAIQQAFGRGQTPAPDQADDFLQTLKGDLLAGRQLLQDVDRTACLVVAIPEPMSFLETERFMGSLADLQIHCGGILLNRVILPDPNADPVADPVANPVSVADGDRLREQHQLLGQFQTLVGDRPLRVAPRQAQEPVGGIALDALFSQLQPPPVLDLPPDRSPITWPDPTEPQFPDFLAEGRKLILLGGKGGVGKTTVAAALGWGLAQRYPDRSVRVISIDPAHSLGDAFGRTLGHQAQNLEPNLSAQEVDAEEVLDQFRQDYLWELAEMMSGDSSEADGNMKIAYGPEAWRKLADQSLPGIDEMLSLITVMELLEQGNQDLIVLDTAPTGHLLRFLEMPTALAEWLGWIFKLWIKYQNVVGRSEFMGRLRGLRKQVVMAQKKLQDPQHTEFIAVCQNQSAIVAETRRLVAEMDQRQIHQRFVVHNRYEPALPLAADTFGPLTVVPLANLPRSVEPLTRLQGAARLLLP</sequence>
<feature type="domain" description="AAA+ ATPase" evidence="2">
    <location>
        <begin position="355"/>
        <end position="593"/>
    </location>
</feature>
<dbReference type="NCBIfam" id="TIGR00345">
    <property type="entry name" value="GET3_arsA_TRC40"/>
    <property type="match status" value="2"/>
</dbReference>
<protein>
    <submittedName>
        <fullName evidence="3">Arsenic transporter</fullName>
    </submittedName>
</protein>
<accession>A0A0M2Q350</accession>
<dbReference type="Proteomes" id="UP000034681">
    <property type="component" value="Unassembled WGS sequence"/>
</dbReference>
<dbReference type="InterPro" id="IPR003593">
    <property type="entry name" value="AAA+_ATPase"/>
</dbReference>
<dbReference type="PANTHER" id="PTHR10803:SF3">
    <property type="entry name" value="ATPASE GET3"/>
    <property type="match status" value="1"/>
</dbReference>
<feature type="domain" description="AAA+ ATPase" evidence="2">
    <location>
        <begin position="6"/>
        <end position="246"/>
    </location>
</feature>
<dbReference type="InterPro" id="IPR027417">
    <property type="entry name" value="P-loop_NTPase"/>
</dbReference>
<dbReference type="PANTHER" id="PTHR10803">
    <property type="entry name" value="ARSENICAL PUMP-DRIVING ATPASE ARSENITE-TRANSLOCATING ATPASE"/>
    <property type="match status" value="1"/>
</dbReference>
<evidence type="ECO:0000256" key="1">
    <source>
        <dbReference type="ARBA" id="ARBA00011040"/>
    </source>
</evidence>
<dbReference type="STRING" id="317619.GCA_000332315_03351"/>